<dbReference type="Proteomes" id="UP000809431">
    <property type="component" value="Unassembled WGS sequence"/>
</dbReference>
<comment type="caution">
    <text evidence="2">The sequence shown here is derived from an EMBL/GenBank/DDBJ whole genome shotgun (WGS) entry which is preliminary data.</text>
</comment>
<evidence type="ECO:0000259" key="1">
    <source>
        <dbReference type="PROSITE" id="PS51186"/>
    </source>
</evidence>
<evidence type="ECO:0000313" key="2">
    <source>
        <dbReference type="EMBL" id="MBM3117560.1"/>
    </source>
</evidence>
<dbReference type="RefSeq" id="WP_203539776.1">
    <property type="nucleotide sequence ID" value="NZ_JAESND010000011.1"/>
</dbReference>
<dbReference type="InterPro" id="IPR016181">
    <property type="entry name" value="Acyl_CoA_acyltransferase"/>
</dbReference>
<evidence type="ECO:0000313" key="3">
    <source>
        <dbReference type="Proteomes" id="UP000809431"/>
    </source>
</evidence>
<feature type="domain" description="N-acetyltransferase" evidence="1">
    <location>
        <begin position="10"/>
        <end position="174"/>
    </location>
</feature>
<dbReference type="InterPro" id="IPR000182">
    <property type="entry name" value="GNAT_dom"/>
</dbReference>
<dbReference type="Gene3D" id="3.40.630.30">
    <property type="match status" value="1"/>
</dbReference>
<dbReference type="Pfam" id="PF13302">
    <property type="entry name" value="Acetyltransf_3"/>
    <property type="match status" value="1"/>
</dbReference>
<dbReference type="PROSITE" id="PS51186">
    <property type="entry name" value="GNAT"/>
    <property type="match status" value="1"/>
</dbReference>
<dbReference type="SUPFAM" id="SSF55729">
    <property type="entry name" value="Acyl-CoA N-acyltransferases (Nat)"/>
    <property type="match status" value="1"/>
</dbReference>
<reference evidence="2 3" key="1">
    <citation type="submission" date="2021-01" db="EMBL/GenBank/DDBJ databases">
        <title>Draft Genome Sequence and Polyhydroxyalkanoate Biosynthetic Potential of Jeongeupia naejangsanensis Type Strain DSM 24253.</title>
        <authorList>
            <person name="Turrini P."/>
            <person name="Artuso I."/>
            <person name="Lugli G.A."/>
            <person name="Frangipani E."/>
            <person name="Ventura M."/>
            <person name="Visca P."/>
        </authorList>
    </citation>
    <scope>NUCLEOTIDE SEQUENCE [LARGE SCALE GENOMIC DNA]</scope>
    <source>
        <strain evidence="2 3">DSM 24253</strain>
    </source>
</reference>
<proteinExistence type="predicted"/>
<dbReference type="EMBL" id="JAESND010000011">
    <property type="protein sequence ID" value="MBM3117560.1"/>
    <property type="molecule type" value="Genomic_DNA"/>
</dbReference>
<protein>
    <submittedName>
        <fullName evidence="2">GNAT family N-acetyltransferase</fullName>
    </submittedName>
</protein>
<dbReference type="PANTHER" id="PTHR43792">
    <property type="entry name" value="GNAT FAMILY, PUTATIVE (AFU_ORTHOLOGUE AFUA_3G00765)-RELATED-RELATED"/>
    <property type="match status" value="1"/>
</dbReference>
<name>A0ABS2BQ45_9NEIS</name>
<gene>
    <name evidence="2" type="ORF">JMJ54_17115</name>
</gene>
<sequence length="188" mass="20495">MYPQLDTPRLSLGVFNPEDASRVQALAGVFEVADTTASIPHPYPDGVAAAWIAQHPAFWAAGLSLSLAIRRRDDGLLLGAIGLQSLDSVPELGYWLGLPFWGRGYATEAAAALCDFTFASLPVNLLVGRHLARNPASGRVMQKLGMQDAGESQAVVRGRHHEAVVHYRIERTAWQRLRQTDDKPTITV</sequence>
<keyword evidence="3" id="KW-1185">Reference proteome</keyword>
<accession>A0ABS2BQ45</accession>
<dbReference type="InterPro" id="IPR051531">
    <property type="entry name" value="N-acetyltransferase"/>
</dbReference>
<organism evidence="2 3">
    <name type="scientific">Jeongeupia naejangsanensis</name>
    <dbReference type="NCBI Taxonomy" id="613195"/>
    <lineage>
        <taxon>Bacteria</taxon>
        <taxon>Pseudomonadati</taxon>
        <taxon>Pseudomonadota</taxon>
        <taxon>Betaproteobacteria</taxon>
        <taxon>Neisseriales</taxon>
        <taxon>Chitinibacteraceae</taxon>
        <taxon>Jeongeupia</taxon>
    </lineage>
</organism>